<dbReference type="Pfam" id="PF24681">
    <property type="entry name" value="Kelch_KLHDC2_KLHL20_DRC7"/>
    <property type="match status" value="1"/>
</dbReference>
<dbReference type="Gene3D" id="2.120.10.80">
    <property type="entry name" value="Kelch-type beta propeller"/>
    <property type="match status" value="2"/>
</dbReference>
<dbReference type="PANTHER" id="PTHR45632:SF3">
    <property type="entry name" value="KELCH-LIKE PROTEIN 32"/>
    <property type="match status" value="1"/>
</dbReference>
<sequence>MRVEGKRIKKRAKPGQMQAVAIMAVSLTSMPLIMIDENPIFSKGSLVIKVSSQGVPVKGAKITLISPEKEKTYWVSNAKGYALAKVAKDRTGNSEIELDSGSYRLEVEKETFGKRKIKVFVPESGFVEQIVKLNLLNKAPIANAGINAFIQPNTKITLDASKSRDPDMPAEDLQAYLTEQDFLDASGNPNGKRIETYRWQILSKPEYSNVELVDQNTVSPTLTPDKEGEYIVSVTVSDGIESNTDTVDIKVDFPYVRKANLPMAKGGHSSNIVQKYAYIIGGWNVDFLDSVDAYDLKRDSWTPKAPLKIARNHHRSFVYQDKIYVVGGHNKEFPDGIATVEVYDPQFDSWTKASAMPTPRFNFSGNMYNGKFYTFGGKGGVKKVEVYDPLTDTWEKKSDMPVGRFRHTGSLVADKFYLIGGRGTESLVQEYDPVTDIWTNKAPMPSPRYYTRSAVLYNKIYVIGGFSFIKGTGRREVEAYDPQKDSWKMGTPLPTPLDIHSMNVYNKRIYIFGGEEAFGQSSAMDTNQVYNPLFELQASGKVE</sequence>
<dbReference type="InterPro" id="IPR006652">
    <property type="entry name" value="Kelch_1"/>
</dbReference>
<name>A0A2A4T720_9DELT</name>
<dbReference type="InterPro" id="IPR015915">
    <property type="entry name" value="Kelch-typ_b-propeller"/>
</dbReference>
<protein>
    <submittedName>
        <fullName evidence="3">Uncharacterized protein</fullName>
    </submittedName>
</protein>
<evidence type="ECO:0000256" key="1">
    <source>
        <dbReference type="ARBA" id="ARBA00022441"/>
    </source>
</evidence>
<evidence type="ECO:0000313" key="3">
    <source>
        <dbReference type="EMBL" id="PCI29174.1"/>
    </source>
</evidence>
<dbReference type="InterPro" id="IPR035986">
    <property type="entry name" value="PKD_dom_sf"/>
</dbReference>
<comment type="caution">
    <text evidence="3">The sequence shown here is derived from an EMBL/GenBank/DDBJ whole genome shotgun (WGS) entry which is preliminary data.</text>
</comment>
<organism evidence="3 4">
    <name type="scientific">SAR324 cluster bacterium</name>
    <dbReference type="NCBI Taxonomy" id="2024889"/>
    <lineage>
        <taxon>Bacteria</taxon>
        <taxon>Deltaproteobacteria</taxon>
        <taxon>SAR324 cluster</taxon>
    </lineage>
</organism>
<gene>
    <name evidence="3" type="ORF">COB67_04570</name>
</gene>
<keyword evidence="2" id="KW-0677">Repeat</keyword>
<dbReference type="AlphaFoldDB" id="A0A2A4T720"/>
<dbReference type="PANTHER" id="PTHR45632">
    <property type="entry name" value="LD33804P"/>
    <property type="match status" value="1"/>
</dbReference>
<dbReference type="Gene3D" id="2.60.40.10">
    <property type="entry name" value="Immunoglobulins"/>
    <property type="match status" value="1"/>
</dbReference>
<dbReference type="SUPFAM" id="SSF117281">
    <property type="entry name" value="Kelch motif"/>
    <property type="match status" value="2"/>
</dbReference>
<dbReference type="SMART" id="SM00612">
    <property type="entry name" value="Kelch"/>
    <property type="match status" value="5"/>
</dbReference>
<dbReference type="Pfam" id="PF22352">
    <property type="entry name" value="K319L-like_PKD"/>
    <property type="match status" value="1"/>
</dbReference>
<dbReference type="EMBL" id="NVSR01000018">
    <property type="protein sequence ID" value="PCI29174.1"/>
    <property type="molecule type" value="Genomic_DNA"/>
</dbReference>
<dbReference type="InterPro" id="IPR013783">
    <property type="entry name" value="Ig-like_fold"/>
</dbReference>
<dbReference type="Proteomes" id="UP000218113">
    <property type="component" value="Unassembled WGS sequence"/>
</dbReference>
<reference evidence="4" key="1">
    <citation type="submission" date="2017-08" db="EMBL/GenBank/DDBJ databases">
        <title>A dynamic microbial community with high functional redundancy inhabits the cold, oxic subseafloor aquifer.</title>
        <authorList>
            <person name="Tully B.J."/>
            <person name="Wheat C.G."/>
            <person name="Glazer B.T."/>
            <person name="Huber J.A."/>
        </authorList>
    </citation>
    <scope>NUCLEOTIDE SEQUENCE [LARGE SCALE GENOMIC DNA]</scope>
</reference>
<evidence type="ECO:0000313" key="4">
    <source>
        <dbReference type="Proteomes" id="UP000218113"/>
    </source>
</evidence>
<dbReference type="CDD" id="cd00146">
    <property type="entry name" value="PKD"/>
    <property type="match status" value="1"/>
</dbReference>
<accession>A0A2A4T720</accession>
<dbReference type="SUPFAM" id="SSF49299">
    <property type="entry name" value="PKD domain"/>
    <property type="match status" value="1"/>
</dbReference>
<evidence type="ECO:0000256" key="2">
    <source>
        <dbReference type="ARBA" id="ARBA00022737"/>
    </source>
</evidence>
<keyword evidence="1" id="KW-0880">Kelch repeat</keyword>
<proteinExistence type="predicted"/>